<sequence>MADYEKMKKACPNLQANLAQCTCTYSACDKTGLCCQCVAYHRKMRQIPGCFFTSEGERGYDRSYGSFCGDCS</sequence>
<organism evidence="1 2">
    <name type="scientific">Desulfoferula mesophila</name>
    <dbReference type="NCBI Taxonomy" id="3058419"/>
    <lineage>
        <taxon>Bacteria</taxon>
        <taxon>Pseudomonadati</taxon>
        <taxon>Thermodesulfobacteriota</taxon>
        <taxon>Desulfarculia</taxon>
        <taxon>Desulfarculales</taxon>
        <taxon>Desulfarculaceae</taxon>
        <taxon>Desulfoferula</taxon>
    </lineage>
</organism>
<dbReference type="Pfam" id="PF20095">
    <property type="entry name" value="DUF6485"/>
    <property type="match status" value="1"/>
</dbReference>
<accession>A0AAU9ERP0</accession>
<reference evidence="2" key="1">
    <citation type="journal article" date="2023" name="Arch. Microbiol.">
        <title>Desulfoferula mesophilus gen. nov. sp. nov., a mesophilic sulfate-reducing bacterium isolated from a brackish lake sediment.</title>
        <authorList>
            <person name="Watanabe T."/>
            <person name="Yabe T."/>
            <person name="Tsuji J.M."/>
            <person name="Fukui M."/>
        </authorList>
    </citation>
    <scope>NUCLEOTIDE SEQUENCE [LARGE SCALE GENOMIC DNA]</scope>
    <source>
        <strain evidence="2">12FAK</strain>
    </source>
</reference>
<dbReference type="EMBL" id="AP028679">
    <property type="protein sequence ID" value="BEQ14470.1"/>
    <property type="molecule type" value="Genomic_DNA"/>
</dbReference>
<dbReference type="Proteomes" id="UP001366166">
    <property type="component" value="Chromosome"/>
</dbReference>
<evidence type="ECO:0000313" key="2">
    <source>
        <dbReference type="Proteomes" id="UP001366166"/>
    </source>
</evidence>
<evidence type="ECO:0000313" key="1">
    <source>
        <dbReference type="EMBL" id="BEQ14470.1"/>
    </source>
</evidence>
<keyword evidence="2" id="KW-1185">Reference proteome</keyword>
<dbReference type="AlphaFoldDB" id="A0AAU9ERP0"/>
<proteinExistence type="predicted"/>
<dbReference type="KEGG" id="dmp:FAK_15360"/>
<name>A0AAU9ERP0_9BACT</name>
<gene>
    <name evidence="1" type="ORF">FAK_15360</name>
</gene>
<protein>
    <submittedName>
        <fullName evidence="1">Uncharacterized protein</fullName>
    </submittedName>
</protein>